<feature type="transmembrane region" description="Helical" evidence="2">
    <location>
        <begin position="107"/>
        <end position="125"/>
    </location>
</feature>
<feature type="transmembrane region" description="Helical" evidence="2">
    <location>
        <begin position="12"/>
        <end position="30"/>
    </location>
</feature>
<name>A0AAD5UY33_9APHY</name>
<evidence type="ECO:0000256" key="2">
    <source>
        <dbReference type="SAM" id="Phobius"/>
    </source>
</evidence>
<keyword evidence="4" id="KW-1185">Reference proteome</keyword>
<keyword evidence="2" id="KW-0472">Membrane</keyword>
<sequence>MSRIGGNPDPLWVAPSSLAGEVLMVALTLMKTLQTHKLSRSVSLQRQLSSLFLQNGMIIYHTSLTIFIHRMLGLVYFVLLASMDVLPIVFRYGVFYANDFVQLRPGYIVYFIDTVSAVLVTRFILSLRSHDLPRSNVPGEFPSQTDQSAWSSRLVFLNMIKSIDIVGNLGADLDHGEEREDGILADGSDGTSVLRNETQDETVEGIDSEPEAL</sequence>
<evidence type="ECO:0000256" key="1">
    <source>
        <dbReference type="SAM" id="MobiDB-lite"/>
    </source>
</evidence>
<evidence type="ECO:0000313" key="3">
    <source>
        <dbReference type="EMBL" id="KAJ3480892.1"/>
    </source>
</evidence>
<feature type="compositionally biased region" description="Acidic residues" evidence="1">
    <location>
        <begin position="199"/>
        <end position="213"/>
    </location>
</feature>
<evidence type="ECO:0000313" key="4">
    <source>
        <dbReference type="Proteomes" id="UP001212997"/>
    </source>
</evidence>
<feature type="region of interest" description="Disordered" evidence="1">
    <location>
        <begin position="180"/>
        <end position="213"/>
    </location>
</feature>
<reference evidence="3" key="1">
    <citation type="submission" date="2022-07" db="EMBL/GenBank/DDBJ databases">
        <title>Genome Sequence of Physisporinus lineatus.</title>
        <authorList>
            <person name="Buettner E."/>
        </authorList>
    </citation>
    <scope>NUCLEOTIDE SEQUENCE</scope>
    <source>
        <strain evidence="3">VT162</strain>
    </source>
</reference>
<gene>
    <name evidence="3" type="ORF">NLI96_g8033</name>
</gene>
<feature type="transmembrane region" description="Helical" evidence="2">
    <location>
        <begin position="74"/>
        <end position="95"/>
    </location>
</feature>
<comment type="caution">
    <text evidence="3">The sequence shown here is derived from an EMBL/GenBank/DDBJ whole genome shotgun (WGS) entry which is preliminary data.</text>
</comment>
<keyword evidence="2" id="KW-0812">Transmembrane</keyword>
<protein>
    <submittedName>
        <fullName evidence="3">Uncharacterized protein</fullName>
    </submittedName>
</protein>
<dbReference type="Proteomes" id="UP001212997">
    <property type="component" value="Unassembled WGS sequence"/>
</dbReference>
<dbReference type="EMBL" id="JANAWD010000350">
    <property type="protein sequence ID" value="KAJ3480892.1"/>
    <property type="molecule type" value="Genomic_DNA"/>
</dbReference>
<proteinExistence type="predicted"/>
<accession>A0AAD5UY33</accession>
<dbReference type="AlphaFoldDB" id="A0AAD5UY33"/>
<organism evidence="3 4">
    <name type="scientific">Meripilus lineatus</name>
    <dbReference type="NCBI Taxonomy" id="2056292"/>
    <lineage>
        <taxon>Eukaryota</taxon>
        <taxon>Fungi</taxon>
        <taxon>Dikarya</taxon>
        <taxon>Basidiomycota</taxon>
        <taxon>Agaricomycotina</taxon>
        <taxon>Agaricomycetes</taxon>
        <taxon>Polyporales</taxon>
        <taxon>Meripilaceae</taxon>
        <taxon>Meripilus</taxon>
    </lineage>
</organism>
<keyword evidence="2" id="KW-1133">Transmembrane helix</keyword>